<protein>
    <submittedName>
        <fullName evidence="5">Major capsid protein</fullName>
    </submittedName>
</protein>
<dbReference type="Proteomes" id="UP000240384">
    <property type="component" value="Segment"/>
</dbReference>
<reference evidence="6" key="1">
    <citation type="submission" date="2017-10" db="EMBL/GenBank/DDBJ databases">
        <authorList>
            <person name="Banno H."/>
            <person name="Chua N.-H."/>
        </authorList>
    </citation>
    <scope>NUCLEOTIDE SEQUENCE [LARGE SCALE GENOMIC DNA]</scope>
</reference>
<feature type="domain" description="Phage capsid-like C-terminal" evidence="4">
    <location>
        <begin position="133"/>
        <end position="409"/>
    </location>
</feature>
<evidence type="ECO:0000313" key="6">
    <source>
        <dbReference type="Proteomes" id="UP000240384"/>
    </source>
</evidence>
<sequence length="417" mass="44120">MATLKEQREALVKEANDLVAERKSKNADLSSEDRTRLQDIVDQVKGIDAKTTNITKDAELKDAISGLGAPSGGQELPGDGSGSGAKSPESKSLGDHFIKSVGENVSVLGMRGGKLDAGEFKAPATQTTTWPAGVPILTDYDRTIVQARRERPTIASLMGSGTISGNAISYFVEAAMQGGFATVAEGGAKPQISFDNPTAVVDALKKIAGWIDMTDEFIEDLGFLKSEIDTRLLYQLTMFEEAQLLKGDGTGQNILGLANRSGVQVQAAPTDVADNADAVFQAMTSVSTATSLTADALVIHPLDYQNFRLSKDGNGQYYGGGYFQGQYGQGSVMSDPNLWGLQTVVTTAATQGEIILGAFRVGATVYRKGGVRVEATNTHADNFTNNKVTVRAEERLALAVRYPAAFVKVGLATPATP</sequence>
<dbReference type="Gene3D" id="3.30.2320.10">
    <property type="entry name" value="hypothetical protein PF0899 domain"/>
    <property type="match status" value="1"/>
</dbReference>
<keyword evidence="2" id="KW-0946">Virion</keyword>
<dbReference type="SUPFAM" id="SSF56563">
    <property type="entry name" value="Major capsid protein gp5"/>
    <property type="match status" value="1"/>
</dbReference>
<evidence type="ECO:0000256" key="2">
    <source>
        <dbReference type="ARBA" id="ARBA00022844"/>
    </source>
</evidence>
<evidence type="ECO:0000259" key="4">
    <source>
        <dbReference type="Pfam" id="PF05065"/>
    </source>
</evidence>
<comment type="subcellular location">
    <subcellularLocation>
        <location evidence="1">Virion</location>
    </subcellularLocation>
</comment>
<evidence type="ECO:0000256" key="1">
    <source>
        <dbReference type="ARBA" id="ARBA00004328"/>
    </source>
</evidence>
<dbReference type="NCBIfam" id="TIGR01554">
    <property type="entry name" value="major_cap_HK97"/>
    <property type="match status" value="1"/>
</dbReference>
<keyword evidence="6" id="KW-1185">Reference proteome</keyword>
<dbReference type="InterPro" id="IPR024455">
    <property type="entry name" value="Phage_capsid"/>
</dbReference>
<gene>
    <name evidence="5" type="ORF">PBI_MAHDIA_5</name>
</gene>
<proteinExistence type="predicted"/>
<evidence type="ECO:0000256" key="3">
    <source>
        <dbReference type="SAM" id="MobiDB-lite"/>
    </source>
</evidence>
<evidence type="ECO:0000313" key="5">
    <source>
        <dbReference type="EMBL" id="ATW59004.1"/>
    </source>
</evidence>
<dbReference type="GO" id="GO:0044423">
    <property type="term" value="C:virion component"/>
    <property type="evidence" value="ECO:0007669"/>
    <property type="project" value="UniProtKB-KW"/>
</dbReference>
<dbReference type="EMBL" id="MG198783">
    <property type="protein sequence ID" value="ATW59004.1"/>
    <property type="molecule type" value="Genomic_DNA"/>
</dbReference>
<accession>A0A2H4P9W2</accession>
<dbReference type="InterPro" id="IPR054612">
    <property type="entry name" value="Phage_capsid-like_C"/>
</dbReference>
<dbReference type="Pfam" id="PF05065">
    <property type="entry name" value="Phage_capsid"/>
    <property type="match status" value="1"/>
</dbReference>
<organism evidence="5 6">
    <name type="scientific">Gordonia phage Mahdia</name>
    <dbReference type="NCBI Taxonomy" id="2047873"/>
    <lineage>
        <taxon>Viruses</taxon>
        <taxon>Duplodnaviria</taxon>
        <taxon>Heunggongvirae</taxon>
        <taxon>Uroviricota</taxon>
        <taxon>Caudoviricetes</taxon>
        <taxon>Gustavvirus</taxon>
        <taxon>Gustavvirus mahdia</taxon>
    </lineage>
</organism>
<dbReference type="OrthoDB" id="4097at10239"/>
<dbReference type="Gene3D" id="3.30.2400.10">
    <property type="entry name" value="Major capsid protein gp5"/>
    <property type="match status" value="1"/>
</dbReference>
<feature type="region of interest" description="Disordered" evidence="3">
    <location>
        <begin position="65"/>
        <end position="96"/>
    </location>
</feature>
<name>A0A2H4P9W2_9CAUD</name>